<accession>A0A518AQJ5</accession>
<evidence type="ECO:0000313" key="5">
    <source>
        <dbReference type="EMBL" id="QDU57001.1"/>
    </source>
</evidence>
<evidence type="ECO:0000259" key="4">
    <source>
        <dbReference type="Pfam" id="PF04542"/>
    </source>
</evidence>
<dbReference type="KEGG" id="amuc:Pan181_32130"/>
<dbReference type="InterPro" id="IPR013325">
    <property type="entry name" value="RNA_pol_sigma_r2"/>
</dbReference>
<evidence type="ECO:0000256" key="1">
    <source>
        <dbReference type="ARBA" id="ARBA00023015"/>
    </source>
</evidence>
<evidence type="ECO:0000313" key="6">
    <source>
        <dbReference type="Proteomes" id="UP000315750"/>
    </source>
</evidence>
<dbReference type="Pfam" id="PF04542">
    <property type="entry name" value="Sigma70_r2"/>
    <property type="match status" value="1"/>
</dbReference>
<keyword evidence="6" id="KW-1185">Reference proteome</keyword>
<evidence type="ECO:0000256" key="2">
    <source>
        <dbReference type="ARBA" id="ARBA00023082"/>
    </source>
</evidence>
<dbReference type="GO" id="GO:0016987">
    <property type="term" value="F:sigma factor activity"/>
    <property type="evidence" value="ECO:0007669"/>
    <property type="project" value="UniProtKB-KW"/>
</dbReference>
<dbReference type="RefSeq" id="WP_145247865.1">
    <property type="nucleotide sequence ID" value="NZ_CP036278.1"/>
</dbReference>
<dbReference type="SUPFAM" id="SSF88946">
    <property type="entry name" value="Sigma2 domain of RNA polymerase sigma factors"/>
    <property type="match status" value="1"/>
</dbReference>
<dbReference type="InterPro" id="IPR014284">
    <property type="entry name" value="RNA_pol_sigma-70_dom"/>
</dbReference>
<dbReference type="NCBIfam" id="TIGR02989">
    <property type="entry name" value="Sig-70_gvs1"/>
    <property type="match status" value="1"/>
</dbReference>
<dbReference type="AlphaFoldDB" id="A0A518AQJ5"/>
<dbReference type="PANTHER" id="PTHR43133:SF51">
    <property type="entry name" value="RNA POLYMERASE SIGMA FACTOR"/>
    <property type="match status" value="1"/>
</dbReference>
<proteinExistence type="predicted"/>
<reference evidence="5 6" key="1">
    <citation type="submission" date="2019-02" db="EMBL/GenBank/DDBJ databases">
        <title>Deep-cultivation of Planctomycetes and their phenomic and genomic characterization uncovers novel biology.</title>
        <authorList>
            <person name="Wiegand S."/>
            <person name="Jogler M."/>
            <person name="Boedeker C."/>
            <person name="Pinto D."/>
            <person name="Vollmers J."/>
            <person name="Rivas-Marin E."/>
            <person name="Kohn T."/>
            <person name="Peeters S.H."/>
            <person name="Heuer A."/>
            <person name="Rast P."/>
            <person name="Oberbeckmann S."/>
            <person name="Bunk B."/>
            <person name="Jeske O."/>
            <person name="Meyerdierks A."/>
            <person name="Storesund J.E."/>
            <person name="Kallscheuer N."/>
            <person name="Luecker S."/>
            <person name="Lage O.M."/>
            <person name="Pohl T."/>
            <person name="Merkel B.J."/>
            <person name="Hornburger P."/>
            <person name="Mueller R.-W."/>
            <person name="Bruemmer F."/>
            <person name="Labrenz M."/>
            <person name="Spormann A.M."/>
            <person name="Op den Camp H."/>
            <person name="Overmann J."/>
            <person name="Amann R."/>
            <person name="Jetten M.S.M."/>
            <person name="Mascher T."/>
            <person name="Medema M.H."/>
            <person name="Devos D.P."/>
            <person name="Kaster A.-K."/>
            <person name="Ovreas L."/>
            <person name="Rohde M."/>
            <person name="Galperin M.Y."/>
            <person name="Jogler C."/>
        </authorList>
    </citation>
    <scope>NUCLEOTIDE SEQUENCE [LARGE SCALE GENOMIC DNA]</scope>
    <source>
        <strain evidence="5 6">Pan181</strain>
    </source>
</reference>
<protein>
    <submittedName>
        <fullName evidence="5">RNA polymerase sigma factor</fullName>
    </submittedName>
</protein>
<evidence type="ECO:0000256" key="3">
    <source>
        <dbReference type="ARBA" id="ARBA00023163"/>
    </source>
</evidence>
<dbReference type="InterPro" id="IPR014331">
    <property type="entry name" value="RNA_pol_sigma70_ECF_RHOBA"/>
</dbReference>
<gene>
    <name evidence="5" type="ORF">Pan181_32130</name>
</gene>
<dbReference type="GO" id="GO:0006352">
    <property type="term" value="P:DNA-templated transcription initiation"/>
    <property type="evidence" value="ECO:0007669"/>
    <property type="project" value="InterPro"/>
</dbReference>
<dbReference type="PANTHER" id="PTHR43133">
    <property type="entry name" value="RNA POLYMERASE ECF-TYPE SIGMA FACTO"/>
    <property type="match status" value="1"/>
</dbReference>
<dbReference type="Proteomes" id="UP000315750">
    <property type="component" value="Chromosome"/>
</dbReference>
<organism evidence="5 6">
    <name type="scientific">Aeoliella mucimassa</name>
    <dbReference type="NCBI Taxonomy" id="2527972"/>
    <lineage>
        <taxon>Bacteria</taxon>
        <taxon>Pseudomonadati</taxon>
        <taxon>Planctomycetota</taxon>
        <taxon>Planctomycetia</taxon>
        <taxon>Pirellulales</taxon>
        <taxon>Lacipirellulaceae</taxon>
        <taxon>Aeoliella</taxon>
    </lineage>
</organism>
<dbReference type="OrthoDB" id="6383365at2"/>
<name>A0A518AQJ5_9BACT</name>
<dbReference type="NCBIfam" id="TIGR02937">
    <property type="entry name" value="sigma70-ECF"/>
    <property type="match status" value="1"/>
</dbReference>
<keyword evidence="1" id="KW-0805">Transcription regulation</keyword>
<feature type="domain" description="RNA polymerase sigma-70 region 2" evidence="4">
    <location>
        <begin position="15"/>
        <end position="69"/>
    </location>
</feature>
<dbReference type="InterPro" id="IPR007627">
    <property type="entry name" value="RNA_pol_sigma70_r2"/>
</dbReference>
<sequence length="171" mass="19793">MLQRDEEFVTCLIEMQPRLYGYILSLVANCEDADDLVQRTNVVLLRKQSQFQTGTDFWAWAKQVAQFEVRGFRKELARNRVILSDELVAQLTQEESEFVREPDAAKADLRKCLGNLSRARRELLERRYSGTAVANLAKEVGRTAAALSQELYRMRADLAKCIRYRLSQDRT</sequence>
<dbReference type="EMBL" id="CP036278">
    <property type="protein sequence ID" value="QDU57001.1"/>
    <property type="molecule type" value="Genomic_DNA"/>
</dbReference>
<keyword evidence="2" id="KW-0731">Sigma factor</keyword>
<dbReference type="InterPro" id="IPR039425">
    <property type="entry name" value="RNA_pol_sigma-70-like"/>
</dbReference>
<dbReference type="Gene3D" id="1.10.1740.10">
    <property type="match status" value="1"/>
</dbReference>
<keyword evidence="3" id="KW-0804">Transcription</keyword>